<dbReference type="PROSITE" id="PS00198">
    <property type="entry name" value="4FE4S_FER_1"/>
    <property type="match status" value="1"/>
</dbReference>
<evidence type="ECO:0000256" key="2">
    <source>
        <dbReference type="ARBA" id="ARBA00022723"/>
    </source>
</evidence>
<protein>
    <recommendedName>
        <fullName evidence="6">4Fe-4S ferredoxin-type domain-containing protein</fullName>
    </recommendedName>
</protein>
<dbReference type="Pfam" id="PF13247">
    <property type="entry name" value="Fer4_11"/>
    <property type="match status" value="1"/>
</dbReference>
<evidence type="ECO:0000256" key="3">
    <source>
        <dbReference type="ARBA" id="ARBA00022737"/>
    </source>
</evidence>
<evidence type="ECO:0000259" key="6">
    <source>
        <dbReference type="PROSITE" id="PS51379"/>
    </source>
</evidence>
<dbReference type="GO" id="GO:0051539">
    <property type="term" value="F:4 iron, 4 sulfur cluster binding"/>
    <property type="evidence" value="ECO:0007669"/>
    <property type="project" value="UniProtKB-KW"/>
</dbReference>
<dbReference type="GO" id="GO:0046872">
    <property type="term" value="F:metal ion binding"/>
    <property type="evidence" value="ECO:0007669"/>
    <property type="project" value="UniProtKB-KW"/>
</dbReference>
<dbReference type="InterPro" id="IPR050294">
    <property type="entry name" value="RnfB_subfamily"/>
</dbReference>
<keyword evidence="5" id="KW-0411">Iron-sulfur</keyword>
<keyword evidence="3" id="KW-0677">Repeat</keyword>
<accession>C3X732</accession>
<keyword evidence="1" id="KW-0004">4Fe-4S</keyword>
<comment type="caution">
    <text evidence="7">The sequence shown here is derived from an EMBL/GenBank/DDBJ whole genome shotgun (WGS) entry which is preliminary data.</text>
</comment>
<dbReference type="eggNOG" id="COG1142">
    <property type="taxonomic scope" value="Bacteria"/>
</dbReference>
<feature type="domain" description="4Fe-4S ferredoxin-type" evidence="6">
    <location>
        <begin position="2"/>
        <end position="32"/>
    </location>
</feature>
<dbReference type="Pfam" id="PF12800">
    <property type="entry name" value="Fer4_4"/>
    <property type="match status" value="1"/>
</dbReference>
<dbReference type="PANTHER" id="PTHR42859">
    <property type="entry name" value="OXIDOREDUCTASE"/>
    <property type="match status" value="1"/>
</dbReference>
<dbReference type="PROSITE" id="PS51379">
    <property type="entry name" value="4FE4S_FER_2"/>
    <property type="match status" value="3"/>
</dbReference>
<dbReference type="Proteomes" id="UP000003973">
    <property type="component" value="Unassembled WGS sequence"/>
</dbReference>
<proteinExistence type="predicted"/>
<dbReference type="Gene3D" id="3.30.70.20">
    <property type="match status" value="2"/>
</dbReference>
<dbReference type="PANTHER" id="PTHR42859:SF17">
    <property type="entry name" value="ELECTRON TRANSPORT PROTEIN HYDN-RELATED"/>
    <property type="match status" value="1"/>
</dbReference>
<evidence type="ECO:0000256" key="1">
    <source>
        <dbReference type="ARBA" id="ARBA00022485"/>
    </source>
</evidence>
<dbReference type="EMBL" id="ACDP02000005">
    <property type="protein sequence ID" value="EEO28926.2"/>
    <property type="molecule type" value="Genomic_DNA"/>
</dbReference>
<evidence type="ECO:0000256" key="5">
    <source>
        <dbReference type="ARBA" id="ARBA00023014"/>
    </source>
</evidence>
<keyword evidence="2" id="KW-0479">Metal-binding</keyword>
<keyword evidence="8" id="KW-1185">Reference proteome</keyword>
<dbReference type="HOGENOM" id="CLU_043374_3_0_4"/>
<dbReference type="CDD" id="cd10554">
    <property type="entry name" value="HycB_like"/>
    <property type="match status" value="1"/>
</dbReference>
<feature type="domain" description="4Fe-4S ferredoxin-type" evidence="6">
    <location>
        <begin position="122"/>
        <end position="156"/>
    </location>
</feature>
<evidence type="ECO:0000256" key="4">
    <source>
        <dbReference type="ARBA" id="ARBA00023004"/>
    </source>
</evidence>
<feature type="domain" description="4Fe-4S ferredoxin-type" evidence="6">
    <location>
        <begin position="79"/>
        <end position="108"/>
    </location>
</feature>
<dbReference type="InterPro" id="IPR017896">
    <property type="entry name" value="4Fe4S_Fe-S-bd"/>
</dbReference>
<organism evidence="7 8">
    <name type="scientific">Oxalobacter paraformigenes</name>
    <dbReference type="NCBI Taxonomy" id="556268"/>
    <lineage>
        <taxon>Bacteria</taxon>
        <taxon>Pseudomonadati</taxon>
        <taxon>Pseudomonadota</taxon>
        <taxon>Betaproteobacteria</taxon>
        <taxon>Burkholderiales</taxon>
        <taxon>Oxalobacteraceae</taxon>
        <taxon>Oxalobacter</taxon>
    </lineage>
</organism>
<dbReference type="SUPFAM" id="SSF54862">
    <property type="entry name" value="4Fe-4S ferredoxins"/>
    <property type="match status" value="1"/>
</dbReference>
<keyword evidence="4" id="KW-0408">Iron</keyword>
<gene>
    <name evidence="7" type="ORF">OFAG_02079</name>
</gene>
<sequence>MNRFVIAEPDKCIGCRTCEVACVLAHPTGAENDLTPENFRPRLRLVKGLKLTAPVQCRQCENAPCVNVCPTNALVYRDNTVQLIRERCIGCQTCVLACPFGAMQIVSKPVKQVELGPLTVRKTVRVAQKCDFCIDVPGGPQCVSVCPTKALHIVDTGTLEEKINEKREKSAFSLPPDAFC</sequence>
<evidence type="ECO:0000313" key="8">
    <source>
        <dbReference type="Proteomes" id="UP000003973"/>
    </source>
</evidence>
<name>C3X732_9BURK</name>
<reference evidence="7" key="1">
    <citation type="submission" date="2011-10" db="EMBL/GenBank/DDBJ databases">
        <title>The Genome Sequence of Oxalobacter formigenes HOxBLS.</title>
        <authorList>
            <consortium name="The Broad Institute Genome Sequencing Platform"/>
            <person name="Earl A."/>
            <person name="Ward D."/>
            <person name="Feldgarden M."/>
            <person name="Gevers D."/>
            <person name="Allison M.J."/>
            <person name="Humphrey S."/>
            <person name="Young S.K."/>
            <person name="Zeng Q."/>
            <person name="Gargeya S."/>
            <person name="Fitzgerald M."/>
            <person name="Haas B."/>
            <person name="Abouelleil A."/>
            <person name="Alvarado L."/>
            <person name="Arachchi H.M."/>
            <person name="Berlin A."/>
            <person name="Brown A."/>
            <person name="Chapman S.B."/>
            <person name="Chen Z."/>
            <person name="Dunbar C."/>
            <person name="Freedman E."/>
            <person name="Gearin G."/>
            <person name="Goldberg J."/>
            <person name="Griggs A."/>
            <person name="Gujja S."/>
            <person name="Heiman D."/>
            <person name="Howarth C."/>
            <person name="Larson L."/>
            <person name="Lui A."/>
            <person name="MacDonald P.J.P."/>
            <person name="Montmayeur A."/>
            <person name="Murphy C."/>
            <person name="Neiman D."/>
            <person name="Pearson M."/>
            <person name="Priest M."/>
            <person name="Roberts A."/>
            <person name="Saif S."/>
            <person name="Shea T."/>
            <person name="Shenoy N."/>
            <person name="Sisk P."/>
            <person name="Stolte C."/>
            <person name="Sykes S."/>
            <person name="Wortman J."/>
            <person name="Nusbaum C."/>
            <person name="Birren B."/>
        </authorList>
    </citation>
    <scope>NUCLEOTIDE SEQUENCE [LARGE SCALE GENOMIC DNA]</scope>
    <source>
        <strain evidence="7">HOxBLS</strain>
    </source>
</reference>
<dbReference type="InterPro" id="IPR017900">
    <property type="entry name" value="4Fe4S_Fe_S_CS"/>
</dbReference>
<dbReference type="AlphaFoldDB" id="C3X732"/>
<evidence type="ECO:0000313" key="7">
    <source>
        <dbReference type="EMBL" id="EEO28926.2"/>
    </source>
</evidence>